<sequence length="321" mass="35120">MSMMIAAALALASPAPQCVMNPVDRLWAERALDNFGKVSGEKLQLADRALPTVVMFDAACSYVAPPGRTALRFSAKRHGGTVTLPDGGEVPVGTISFAAPETTTSPGYFVMALPSVWRAQGVKSKLGLERLMDGVLLHEMMHTYQFYFVTPRLAELTETYGLPDDLSDDSLQEAFKDNANYVAAYEEERDLLFAAARAPDDGQARHLAGEALAKMRARRARFFTGDQAKWAPLDEIFLTMEGIGQWVSYAWLADPEGGAVPEDLLLPEVRRGGRFWTQDEGLAAFLVIDRLVPGWQRHAFAETPETVEALLARAAKSPSAN</sequence>
<dbReference type="OrthoDB" id="647355at2"/>
<evidence type="ECO:0000313" key="1">
    <source>
        <dbReference type="EMBL" id="SMF61482.1"/>
    </source>
</evidence>
<dbReference type="Proteomes" id="UP000192934">
    <property type="component" value="Chromosome I"/>
</dbReference>
<protein>
    <submittedName>
        <fullName evidence="1">Uncharacterized protein</fullName>
    </submittedName>
</protein>
<keyword evidence="2" id="KW-1185">Reference proteome</keyword>
<accession>A0A1X7FZF8</accession>
<reference evidence="2" key="1">
    <citation type="submission" date="2017-04" db="EMBL/GenBank/DDBJ databases">
        <authorList>
            <person name="Varghese N."/>
            <person name="Submissions S."/>
        </authorList>
    </citation>
    <scope>NUCLEOTIDE SEQUENCE [LARGE SCALE GENOMIC DNA]</scope>
    <source>
        <strain evidence="2">Dd16</strain>
    </source>
</reference>
<dbReference type="STRING" id="941907.SAMN06295910_0471"/>
<evidence type="ECO:0000313" key="2">
    <source>
        <dbReference type="Proteomes" id="UP000192934"/>
    </source>
</evidence>
<proteinExistence type="predicted"/>
<dbReference type="RefSeq" id="WP_157123658.1">
    <property type="nucleotide sequence ID" value="NZ_LT840185.1"/>
</dbReference>
<name>A0A1X7FZF8_9SPHN</name>
<organism evidence="1 2">
    <name type="scientific">Allosphingosinicella indica</name>
    <dbReference type="NCBI Taxonomy" id="941907"/>
    <lineage>
        <taxon>Bacteria</taxon>
        <taxon>Pseudomonadati</taxon>
        <taxon>Pseudomonadota</taxon>
        <taxon>Alphaproteobacteria</taxon>
        <taxon>Sphingomonadales</taxon>
        <taxon>Sphingomonadaceae</taxon>
        <taxon>Allosphingosinicella</taxon>
    </lineage>
</organism>
<dbReference type="EMBL" id="LT840185">
    <property type="protein sequence ID" value="SMF61482.1"/>
    <property type="molecule type" value="Genomic_DNA"/>
</dbReference>
<gene>
    <name evidence="1" type="ORF">SAMN06295910_0471</name>
</gene>
<dbReference type="AlphaFoldDB" id="A0A1X7FZF8"/>